<protein>
    <recommendedName>
        <fullName evidence="1">C2H2-type domain-containing protein</fullName>
    </recommendedName>
</protein>
<organism evidence="2 3">
    <name type="scientific">Amphibalanus amphitrite</name>
    <name type="common">Striped barnacle</name>
    <name type="synonym">Balanus amphitrite</name>
    <dbReference type="NCBI Taxonomy" id="1232801"/>
    <lineage>
        <taxon>Eukaryota</taxon>
        <taxon>Metazoa</taxon>
        <taxon>Ecdysozoa</taxon>
        <taxon>Arthropoda</taxon>
        <taxon>Crustacea</taxon>
        <taxon>Multicrustacea</taxon>
        <taxon>Cirripedia</taxon>
        <taxon>Thoracica</taxon>
        <taxon>Thoracicalcarea</taxon>
        <taxon>Balanomorpha</taxon>
        <taxon>Balanoidea</taxon>
        <taxon>Balanidae</taxon>
        <taxon>Amphibalaninae</taxon>
        <taxon>Amphibalanus</taxon>
    </lineage>
</organism>
<dbReference type="InterPro" id="IPR013087">
    <property type="entry name" value="Znf_C2H2_type"/>
</dbReference>
<reference evidence="2 3" key="1">
    <citation type="submission" date="2019-07" db="EMBL/GenBank/DDBJ databases">
        <title>Draft genome assembly of a fouling barnacle, Amphibalanus amphitrite (Darwin, 1854): The first reference genome for Thecostraca.</title>
        <authorList>
            <person name="Kim W."/>
        </authorList>
    </citation>
    <scope>NUCLEOTIDE SEQUENCE [LARGE SCALE GENOMIC DNA]</scope>
    <source>
        <strain evidence="2">SNU_AA5</strain>
        <tissue evidence="2">Soma without cirri and trophi</tissue>
    </source>
</reference>
<feature type="domain" description="C2H2-type" evidence="1">
    <location>
        <begin position="45"/>
        <end position="66"/>
    </location>
</feature>
<evidence type="ECO:0000259" key="1">
    <source>
        <dbReference type="PROSITE" id="PS00028"/>
    </source>
</evidence>
<dbReference type="PROSITE" id="PS00028">
    <property type="entry name" value="ZINC_FINGER_C2H2_1"/>
    <property type="match status" value="2"/>
</dbReference>
<comment type="caution">
    <text evidence="2">The sequence shown here is derived from an EMBL/GenBank/DDBJ whole genome shotgun (WGS) entry which is preliminary data.</text>
</comment>
<gene>
    <name evidence="2" type="ORF">FJT64_008344</name>
</gene>
<keyword evidence="3" id="KW-1185">Reference proteome</keyword>
<dbReference type="SMART" id="SM00355">
    <property type="entry name" value="ZnF_C2H2"/>
    <property type="match status" value="2"/>
</dbReference>
<dbReference type="Proteomes" id="UP000440578">
    <property type="component" value="Unassembled WGS sequence"/>
</dbReference>
<dbReference type="EMBL" id="VIIS01001714">
    <property type="protein sequence ID" value="KAF0293952.1"/>
    <property type="molecule type" value="Genomic_DNA"/>
</dbReference>
<evidence type="ECO:0000313" key="2">
    <source>
        <dbReference type="EMBL" id="KAF0293952.1"/>
    </source>
</evidence>
<dbReference type="AlphaFoldDB" id="A0A6A4VTA9"/>
<dbReference type="Gene3D" id="3.30.160.60">
    <property type="entry name" value="Classic Zinc Finger"/>
    <property type="match status" value="1"/>
</dbReference>
<feature type="domain" description="C2H2-type" evidence="1">
    <location>
        <begin position="17"/>
        <end position="39"/>
    </location>
</feature>
<proteinExistence type="predicted"/>
<accession>A0A6A4VTA9</accession>
<evidence type="ECO:0000313" key="3">
    <source>
        <dbReference type="Proteomes" id="UP000440578"/>
    </source>
</evidence>
<sequence>MYWLGEWLTASCGGILCPEPGCGARVRSQQRLSDHRAWHRGETVCSVCRVRLSSKTKLRSHLQRQHGSDPSGGELWGQRFINL</sequence>
<dbReference type="OrthoDB" id="19132at2759"/>
<name>A0A6A4VTA9_AMPAM</name>